<evidence type="ECO:0000313" key="3">
    <source>
        <dbReference type="Proteomes" id="UP000673691"/>
    </source>
</evidence>
<feature type="compositionally biased region" description="Gly residues" evidence="1">
    <location>
        <begin position="375"/>
        <end position="385"/>
    </location>
</feature>
<keyword evidence="3" id="KW-1185">Reference proteome</keyword>
<dbReference type="Proteomes" id="UP000673691">
    <property type="component" value="Unassembled WGS sequence"/>
</dbReference>
<feature type="region of interest" description="Disordered" evidence="1">
    <location>
        <begin position="267"/>
        <end position="303"/>
    </location>
</feature>
<sequence>FDVPAQDAPVAAKQAIWLRNPTLLPEYLGPLLDAYASDEELHAASLEMVWQVEGDAGAQPGTWSPGGAAAAEGVTTVGITGRDIVSLTKMRRSYPIVRQIIKAFGETEELYGQIMPLCRLGFRNALEASGKRVYPEMIGTLSSDLIMTLHQNHFEHLSGHTGEEMHTLIWNMDACKGGGGLLDISRIHELNAKCFDHLEPDSPTYIDAAIVVLDPYTQNMFASTILHCLEELAPHILNGLDGLRQVHRHASDFRLLGLPLQAADYPPAAGPGKAFSDRRMEHESRRVRSAGEKHDGGPGAQDAAHLRLLVPEILLGWDGEDDTAGSGASEKNAGEAERRARAGRRRGAAGERALRPDERARHSPEGVRALRSFPGCGGGRAGGAPGSEAASRTGRSAAVVPPPLRSRVAVPGKCPAPAGPAAPPPVGRGPDLPARVRRRRPPRRGLERRFREPPARPPRSRGPRRRRAPDARERREARRGGRGPRGREGQAHRRRRRARLGRKRGAA</sequence>
<feature type="non-terminal residue" evidence="2">
    <location>
        <position position="1"/>
    </location>
</feature>
<feature type="compositionally biased region" description="Pro residues" evidence="1">
    <location>
        <begin position="417"/>
        <end position="427"/>
    </location>
</feature>
<feature type="compositionally biased region" description="Basic residues" evidence="1">
    <location>
        <begin position="458"/>
        <end position="467"/>
    </location>
</feature>
<dbReference type="PANTHER" id="PTHR13503:SF3">
    <property type="entry name" value="NEGATIVE ELONGATION FACTOR B"/>
    <property type="match status" value="1"/>
</dbReference>
<dbReference type="AlphaFoldDB" id="A0A8H7ZQ37"/>
<dbReference type="OrthoDB" id="5548359at2759"/>
<dbReference type="PANTHER" id="PTHR13503">
    <property type="entry name" value="NEGATIVE ELONGATION FACTOR COMPLEX MEMBER B"/>
    <property type="match status" value="1"/>
</dbReference>
<dbReference type="GO" id="GO:0045892">
    <property type="term" value="P:negative regulation of DNA-templated transcription"/>
    <property type="evidence" value="ECO:0007669"/>
    <property type="project" value="InterPro"/>
</dbReference>
<organism evidence="2 3">
    <name type="scientific">Olpidium bornovanus</name>
    <dbReference type="NCBI Taxonomy" id="278681"/>
    <lineage>
        <taxon>Eukaryota</taxon>
        <taxon>Fungi</taxon>
        <taxon>Fungi incertae sedis</taxon>
        <taxon>Olpidiomycota</taxon>
        <taxon>Olpidiomycotina</taxon>
        <taxon>Olpidiomycetes</taxon>
        <taxon>Olpidiales</taxon>
        <taxon>Olpidiaceae</taxon>
        <taxon>Olpidium</taxon>
    </lineage>
</organism>
<reference evidence="2 3" key="1">
    <citation type="journal article" name="Sci. Rep.">
        <title>Genome-scale phylogenetic analyses confirm Olpidium as the closest living zoosporic fungus to the non-flagellated, terrestrial fungi.</title>
        <authorList>
            <person name="Chang Y."/>
            <person name="Rochon D."/>
            <person name="Sekimoto S."/>
            <person name="Wang Y."/>
            <person name="Chovatia M."/>
            <person name="Sandor L."/>
            <person name="Salamov A."/>
            <person name="Grigoriev I.V."/>
            <person name="Stajich J.E."/>
            <person name="Spatafora J.W."/>
        </authorList>
    </citation>
    <scope>NUCLEOTIDE SEQUENCE [LARGE SCALE GENOMIC DNA]</scope>
    <source>
        <strain evidence="2">S191</strain>
    </source>
</reference>
<feature type="compositionally biased region" description="Basic and acidic residues" evidence="1">
    <location>
        <begin position="468"/>
        <end position="491"/>
    </location>
</feature>
<feature type="compositionally biased region" description="Basic and acidic residues" evidence="1">
    <location>
        <begin position="275"/>
        <end position="296"/>
    </location>
</feature>
<dbReference type="GO" id="GO:0005634">
    <property type="term" value="C:nucleus"/>
    <property type="evidence" value="ECO:0007669"/>
    <property type="project" value="InterPro"/>
</dbReference>
<evidence type="ECO:0000256" key="1">
    <source>
        <dbReference type="SAM" id="MobiDB-lite"/>
    </source>
</evidence>
<feature type="region of interest" description="Disordered" evidence="1">
    <location>
        <begin position="320"/>
        <end position="507"/>
    </location>
</feature>
<accession>A0A8H7ZQ37</accession>
<dbReference type="EMBL" id="JAEFCI010010565">
    <property type="protein sequence ID" value="KAG5457140.1"/>
    <property type="molecule type" value="Genomic_DNA"/>
</dbReference>
<proteinExistence type="predicted"/>
<name>A0A8H7ZQ37_9FUNG</name>
<dbReference type="InterPro" id="IPR010405">
    <property type="entry name" value="COBRA1"/>
</dbReference>
<feature type="compositionally biased region" description="Basic and acidic residues" evidence="1">
    <location>
        <begin position="348"/>
        <end position="365"/>
    </location>
</feature>
<protein>
    <submittedName>
        <fullName evidence="2">Uncharacterized protein</fullName>
    </submittedName>
</protein>
<gene>
    <name evidence="2" type="ORF">BJ554DRAFT_2925</name>
</gene>
<evidence type="ECO:0000313" key="2">
    <source>
        <dbReference type="EMBL" id="KAG5457140.1"/>
    </source>
</evidence>
<feature type="non-terminal residue" evidence="2">
    <location>
        <position position="507"/>
    </location>
</feature>
<feature type="compositionally biased region" description="Basic residues" evidence="1">
    <location>
        <begin position="492"/>
        <end position="507"/>
    </location>
</feature>
<comment type="caution">
    <text evidence="2">The sequence shown here is derived from an EMBL/GenBank/DDBJ whole genome shotgun (WGS) entry which is preliminary data.</text>
</comment>
<feature type="compositionally biased region" description="Basic and acidic residues" evidence="1">
    <location>
        <begin position="444"/>
        <end position="454"/>
    </location>
</feature>